<dbReference type="GO" id="GO:0051920">
    <property type="term" value="F:peroxiredoxin activity"/>
    <property type="evidence" value="ECO:0007669"/>
    <property type="project" value="InterPro"/>
</dbReference>
<dbReference type="Gene3D" id="1.20.1290.10">
    <property type="entry name" value="AhpD-like"/>
    <property type="match status" value="1"/>
</dbReference>
<evidence type="ECO:0000259" key="1">
    <source>
        <dbReference type="Pfam" id="PF02627"/>
    </source>
</evidence>
<gene>
    <name evidence="2" type="ORF">FXN63_12010</name>
</gene>
<name>A0A5C0B7Z1_9BURK</name>
<dbReference type="AlphaFoldDB" id="A0A5C0B7Z1"/>
<feature type="domain" description="Carboxymuconolactone decarboxylase-like" evidence="1">
    <location>
        <begin position="14"/>
        <end position="96"/>
    </location>
</feature>
<dbReference type="KEGG" id="pacr:FXN63_12010"/>
<dbReference type="OrthoDB" id="9801997at2"/>
<dbReference type="SUPFAM" id="SSF69118">
    <property type="entry name" value="AhpD-like"/>
    <property type="match status" value="1"/>
</dbReference>
<dbReference type="InterPro" id="IPR004675">
    <property type="entry name" value="AhpD_core"/>
</dbReference>
<evidence type="ECO:0000313" key="2">
    <source>
        <dbReference type="EMBL" id="QEI09271.1"/>
    </source>
</evidence>
<dbReference type="PANTHER" id="PTHR34846:SF10">
    <property type="entry name" value="CYTOPLASMIC PROTEIN"/>
    <property type="match status" value="1"/>
</dbReference>
<dbReference type="EMBL" id="CP043046">
    <property type="protein sequence ID" value="QEI09271.1"/>
    <property type="molecule type" value="Genomic_DNA"/>
</dbReference>
<organism evidence="2 3">
    <name type="scientific">Pigmentiphaga aceris</name>
    <dbReference type="NCBI Taxonomy" id="1940612"/>
    <lineage>
        <taxon>Bacteria</taxon>
        <taxon>Pseudomonadati</taxon>
        <taxon>Pseudomonadota</taxon>
        <taxon>Betaproteobacteria</taxon>
        <taxon>Burkholderiales</taxon>
        <taxon>Alcaligenaceae</taxon>
        <taxon>Pigmentiphaga</taxon>
    </lineage>
</organism>
<dbReference type="Pfam" id="PF02627">
    <property type="entry name" value="CMD"/>
    <property type="match status" value="1"/>
</dbReference>
<protein>
    <submittedName>
        <fullName evidence="2">Carboxymuconolactone decarboxylase family protein</fullName>
    </submittedName>
</protein>
<keyword evidence="3" id="KW-1185">Reference proteome</keyword>
<evidence type="ECO:0000313" key="3">
    <source>
        <dbReference type="Proteomes" id="UP000325161"/>
    </source>
</evidence>
<dbReference type="NCBIfam" id="TIGR00778">
    <property type="entry name" value="ahpD_dom"/>
    <property type="match status" value="1"/>
</dbReference>
<dbReference type="Proteomes" id="UP000325161">
    <property type="component" value="Chromosome"/>
</dbReference>
<proteinExistence type="predicted"/>
<accession>A0A5C0B7Z1</accession>
<dbReference type="InterPro" id="IPR029032">
    <property type="entry name" value="AhpD-like"/>
</dbReference>
<dbReference type="InterPro" id="IPR003779">
    <property type="entry name" value="CMD-like"/>
</dbReference>
<sequence length="143" mass="16458">MNTTRPFDYPKSIPELFDTLYQTQLAINKAGLEPSLHHLVVLRASQINQCGFCVKMHTKEARDDGETNERMDRLVVWQHVRDFNEKERAALAWTEALTVLDPKTDFAPLRGKLREHFSEQEVGVLTATIGMINLWNRIQVSAH</sequence>
<reference evidence="2 3" key="1">
    <citation type="submission" date="2019-08" db="EMBL/GenBank/DDBJ databases">
        <title>Amphibian skin-associated Pigmentiphaga: genome sequence and occurrence across geography and hosts.</title>
        <authorList>
            <person name="Bletz M.C."/>
            <person name="Bunk B."/>
            <person name="Sproeer C."/>
            <person name="Biwer P."/>
            <person name="Reiter S."/>
            <person name="Rabemananjara F.C.E."/>
            <person name="Schulz S."/>
            <person name="Overmann J."/>
            <person name="Vences M."/>
        </authorList>
    </citation>
    <scope>NUCLEOTIDE SEQUENCE [LARGE SCALE GENOMIC DNA]</scope>
    <source>
        <strain evidence="2 3">Mada1488</strain>
    </source>
</reference>
<dbReference type="PANTHER" id="PTHR34846">
    <property type="entry name" value="4-CARBOXYMUCONOLACTONE DECARBOXYLASE FAMILY PROTEIN (AFU_ORTHOLOGUE AFUA_6G11590)"/>
    <property type="match status" value="1"/>
</dbReference>